<dbReference type="AlphaFoldDB" id="A0A426XQ00"/>
<gene>
    <name evidence="1" type="ORF">B296_00031729</name>
</gene>
<dbReference type="EMBL" id="AMZH03018522">
    <property type="protein sequence ID" value="RRT41502.1"/>
    <property type="molecule type" value="Genomic_DNA"/>
</dbReference>
<feature type="non-terminal residue" evidence="1">
    <location>
        <position position="1"/>
    </location>
</feature>
<sequence length="99" mass="11557">VAKVKSKHRVNAFGNSQEVCRKLIEGIRSLPGMGSRWKFARRFTEGIRKLVGNAKGDRRKEDRRTYHKITGVCRRFDLHPKKIGTGCQCASRRRTRKWM</sequence>
<evidence type="ECO:0000313" key="2">
    <source>
        <dbReference type="Proteomes" id="UP000287651"/>
    </source>
</evidence>
<reference evidence="1 2" key="1">
    <citation type="journal article" date="2014" name="Agronomy (Basel)">
        <title>A Draft Genome Sequence for Ensete ventricosum, the Drought-Tolerant Tree Against Hunger.</title>
        <authorList>
            <person name="Harrison J."/>
            <person name="Moore K.A."/>
            <person name="Paszkiewicz K."/>
            <person name="Jones T."/>
            <person name="Grant M."/>
            <person name="Ambacheew D."/>
            <person name="Muzemil S."/>
            <person name="Studholme D.J."/>
        </authorList>
    </citation>
    <scope>NUCLEOTIDE SEQUENCE [LARGE SCALE GENOMIC DNA]</scope>
</reference>
<dbReference type="Proteomes" id="UP000287651">
    <property type="component" value="Unassembled WGS sequence"/>
</dbReference>
<proteinExistence type="predicted"/>
<comment type="caution">
    <text evidence="1">The sequence shown here is derived from an EMBL/GenBank/DDBJ whole genome shotgun (WGS) entry which is preliminary data.</text>
</comment>
<organism evidence="1 2">
    <name type="scientific">Ensete ventricosum</name>
    <name type="common">Abyssinian banana</name>
    <name type="synonym">Musa ensete</name>
    <dbReference type="NCBI Taxonomy" id="4639"/>
    <lineage>
        <taxon>Eukaryota</taxon>
        <taxon>Viridiplantae</taxon>
        <taxon>Streptophyta</taxon>
        <taxon>Embryophyta</taxon>
        <taxon>Tracheophyta</taxon>
        <taxon>Spermatophyta</taxon>
        <taxon>Magnoliopsida</taxon>
        <taxon>Liliopsida</taxon>
        <taxon>Zingiberales</taxon>
        <taxon>Musaceae</taxon>
        <taxon>Ensete</taxon>
    </lineage>
</organism>
<accession>A0A426XQ00</accession>
<evidence type="ECO:0000313" key="1">
    <source>
        <dbReference type="EMBL" id="RRT41502.1"/>
    </source>
</evidence>
<protein>
    <submittedName>
        <fullName evidence="1">Uncharacterized protein</fullName>
    </submittedName>
</protein>
<name>A0A426XQ00_ENSVE</name>